<dbReference type="PANTHER" id="PTHR43739">
    <property type="entry name" value="XYLOGLUCANASE (EUROFUNG)"/>
    <property type="match status" value="1"/>
</dbReference>
<dbReference type="STRING" id="880073.Cabys_1054"/>
<dbReference type="PaxDb" id="880073-Calab_2266"/>
<sequence length="1122" mass="123739" precursor="true">MKRSMVLMLIALIIFSIAGILTYSRLPQKHKKQITAYTSQGLNALILEEKKQKKMHPRPDKPDEAMEEEVALRSVIGEGFSYSGSWRFRAQKIALQNRQNTLFKASALNWVERGPGNFGGRTRSVVVHPNDVNTWWAGSVGGGIWKSNDAGASWRCVTDDLPVLSVTTIDICKNQPNILYAGTGEGFYNSDAIIGDGLFKSTDGGESWTQLASTASNYNFRYVNRLIVDPNNPDNLAVATNKGVYRSADGGSTWSETFNNGQRVQQIIANPLRWNTQFIAVNSSGIYKSTDGGYTWNYVSEEITNHNRIEMAIAPTDTNIVYASPVDDNYGLLGFFRSPDAGNTWFNYGNSTNWLGGQGWYDNALVVSPLDPDIVFVGGIDIYHVEINGASMTTTQITNWYTGTAYPYVHADQHALVTIPDGSANFAIISGNDGGVFYSPDMGVSWESKDNNYNVTQYYDADRHPSINAFIGGTQDNGTHRSPDEAIASDAWSRVIGGDGFDCAWNKTEPSIVYGTLYNTRIYKSTDGGYNFVSINNNMPQSGIFHTPLAMDPANSDKLFTAGDNNKLWWTDDGGNNWYDVAVNYNNYSRIKIAVSQANSNVVWTGSTTIYINVSTDGGLSFTQVNQPAGSPHAYLAGISTHPTQDSTAYLTIGSSGYGKIYRTRDLGQTWEDITNNLPDVPVFTVLVMPFDTTEIWIGTDIGLFISYDNGASWQYSNNGLPAVSIRRLKIVNQEIVAATHGRGVWSVHRDELQGLPPLAPTLKDITVPNPNTGMLKVRFVANSDYDSVQVFVNNQIVDRLFTVPAGADTFGLYQTNPPETVTAQVIGFSNGAGSASEQKSNDIYAAVDTLNENFDDYASTFFGDFQIQDVTGFSTPALHSAHPYADQTTYYSYLGTPITIKAGAYFSYDDVAIIEPGDAGTVYGDNNFWDYVTVEASDDGDNWTIIEEPYDCRYDPAWENAYNNGADGDESMYRNHNISLTNYFPVNTNVYIRFKLYADANTTGWGWAIDNILSNNSVSALSDELTANKFELLGNFPNPFNPSTTVVFTLDQPAPVRLEIFNMLGQKVRTLINDQVLSSGAVHQAQWNGLNDQNQPVGTGMYVYRLQAGKHTAIKKMLLLK</sequence>
<dbReference type="Proteomes" id="UP000004671">
    <property type="component" value="Chromosome"/>
</dbReference>
<dbReference type="EMBL" id="CM001402">
    <property type="protein sequence ID" value="EHO41876.1"/>
    <property type="molecule type" value="Genomic_DNA"/>
</dbReference>
<dbReference type="InParanoid" id="H1XWN8"/>
<keyword evidence="3" id="KW-1185">Reference proteome</keyword>
<accession>H1XWN8</accession>
<dbReference type="CDD" id="cd15482">
    <property type="entry name" value="Sialidase_non-viral"/>
    <property type="match status" value="1"/>
</dbReference>
<evidence type="ECO:0000313" key="2">
    <source>
        <dbReference type="EMBL" id="EHO41876.1"/>
    </source>
</evidence>
<dbReference type="PANTHER" id="PTHR43739:SF5">
    <property type="entry name" value="EXO-ALPHA-SIALIDASE"/>
    <property type="match status" value="1"/>
</dbReference>
<reference evidence="2 3" key="1">
    <citation type="submission" date="2011-09" db="EMBL/GenBank/DDBJ databases">
        <title>The permanent draft genome of Caldithrix abyssi DSM 13497.</title>
        <authorList>
            <consortium name="US DOE Joint Genome Institute (JGI-PGF)"/>
            <person name="Lucas S."/>
            <person name="Han J."/>
            <person name="Lapidus A."/>
            <person name="Bruce D."/>
            <person name="Goodwin L."/>
            <person name="Pitluck S."/>
            <person name="Peters L."/>
            <person name="Kyrpides N."/>
            <person name="Mavromatis K."/>
            <person name="Ivanova N."/>
            <person name="Mikhailova N."/>
            <person name="Chertkov O."/>
            <person name="Detter J.C."/>
            <person name="Tapia R."/>
            <person name="Han C."/>
            <person name="Land M."/>
            <person name="Hauser L."/>
            <person name="Markowitz V."/>
            <person name="Cheng J.-F."/>
            <person name="Hugenholtz P."/>
            <person name="Woyke T."/>
            <person name="Wu D."/>
            <person name="Spring S."/>
            <person name="Brambilla E."/>
            <person name="Klenk H.-P."/>
            <person name="Eisen J.A."/>
        </authorList>
    </citation>
    <scope>NUCLEOTIDE SEQUENCE [LARGE SCALE GENOMIC DNA]</scope>
    <source>
        <strain evidence="2 3">DSM 13497</strain>
    </source>
</reference>
<proteinExistence type="predicted"/>
<dbReference type="InterPro" id="IPR015943">
    <property type="entry name" value="WD40/YVTN_repeat-like_dom_sf"/>
</dbReference>
<dbReference type="InterPro" id="IPR052025">
    <property type="entry name" value="Xyloglucanase_GH74"/>
</dbReference>
<dbReference type="AlphaFoldDB" id="H1XWN8"/>
<dbReference type="RefSeq" id="WP_006929058.1">
    <property type="nucleotide sequence ID" value="NZ_CM001402.1"/>
</dbReference>
<evidence type="ECO:0000313" key="4">
    <source>
        <dbReference type="Proteomes" id="UP000183868"/>
    </source>
</evidence>
<dbReference type="EMBL" id="CP018099">
    <property type="protein sequence ID" value="APF17803.1"/>
    <property type="molecule type" value="Genomic_DNA"/>
</dbReference>
<reference evidence="1 4" key="2">
    <citation type="submission" date="2016-11" db="EMBL/GenBank/DDBJ databases">
        <title>Genomic analysis of Caldithrix abyssi and proposal of a novel bacterial phylum Caldithrichaeota.</title>
        <authorList>
            <person name="Kublanov I."/>
            <person name="Sigalova O."/>
            <person name="Gavrilov S."/>
            <person name="Lebedinsky A."/>
            <person name="Ivanova N."/>
            <person name="Daum C."/>
            <person name="Reddy T."/>
            <person name="Klenk H.P."/>
            <person name="Goker M."/>
            <person name="Reva O."/>
            <person name="Miroshnichenko M."/>
            <person name="Kyprides N."/>
            <person name="Woyke T."/>
            <person name="Gelfand M."/>
        </authorList>
    </citation>
    <scope>NUCLEOTIDE SEQUENCE [LARGE SCALE GENOMIC DNA]</scope>
    <source>
        <strain evidence="1 4">LF13</strain>
    </source>
</reference>
<protein>
    <submittedName>
        <fullName evidence="1">Por secretion system C-terminal sorting domain-containing protein</fullName>
    </submittedName>
</protein>
<dbReference type="NCBIfam" id="TIGR04183">
    <property type="entry name" value="Por_Secre_tail"/>
    <property type="match status" value="1"/>
</dbReference>
<dbReference type="Gene3D" id="2.130.10.10">
    <property type="entry name" value="YVTN repeat-like/Quinoprotein amine dehydrogenase"/>
    <property type="match status" value="4"/>
</dbReference>
<dbReference type="Proteomes" id="UP000183868">
    <property type="component" value="Chromosome"/>
</dbReference>
<dbReference type="InterPro" id="IPR026444">
    <property type="entry name" value="Secre_tail"/>
</dbReference>
<organism evidence="2 3">
    <name type="scientific">Caldithrix abyssi DSM 13497</name>
    <dbReference type="NCBI Taxonomy" id="880073"/>
    <lineage>
        <taxon>Bacteria</taxon>
        <taxon>Pseudomonadati</taxon>
        <taxon>Calditrichota</taxon>
        <taxon>Calditrichia</taxon>
        <taxon>Calditrichales</taxon>
        <taxon>Calditrichaceae</taxon>
        <taxon>Caldithrix</taxon>
    </lineage>
</organism>
<evidence type="ECO:0000313" key="3">
    <source>
        <dbReference type="Proteomes" id="UP000004671"/>
    </source>
</evidence>
<dbReference type="KEGG" id="caby:Cabys_1054"/>
<dbReference type="SUPFAM" id="SSF110296">
    <property type="entry name" value="Oligoxyloglucan reducing end-specific cellobiohydrolase"/>
    <property type="match status" value="2"/>
</dbReference>
<dbReference type="Gene3D" id="2.60.40.4070">
    <property type="match status" value="1"/>
</dbReference>
<gene>
    <name evidence="1" type="ORF">Cabys_1054</name>
    <name evidence="2" type="ORF">Calab_2266</name>
</gene>
<dbReference type="eggNOG" id="COG4447">
    <property type="taxonomic scope" value="Bacteria"/>
</dbReference>
<dbReference type="HOGENOM" id="CLU_004847_1_1_0"/>
<evidence type="ECO:0000313" key="1">
    <source>
        <dbReference type="EMBL" id="APF17803.1"/>
    </source>
</evidence>
<dbReference type="GO" id="GO:0010411">
    <property type="term" value="P:xyloglucan metabolic process"/>
    <property type="evidence" value="ECO:0007669"/>
    <property type="project" value="TreeGrafter"/>
</dbReference>
<name>H1XWN8_CALAY</name>
<dbReference type="OrthoDB" id="9767885at2"/>